<protein>
    <submittedName>
        <fullName evidence="1">Uncharacterized protein</fullName>
    </submittedName>
</protein>
<proteinExistence type="predicted"/>
<evidence type="ECO:0000313" key="1">
    <source>
        <dbReference type="EMBL" id="AGN30299.2"/>
    </source>
</evidence>
<dbReference type="GeneID" id="15926753"/>
<keyword evidence="2" id="KW-1185">Reference proteome</keyword>
<dbReference type="EMBL" id="HQ317393">
    <property type="protein sequence ID" value="AGN30299.2"/>
    <property type="molecule type" value="Genomic_DNA"/>
</dbReference>
<dbReference type="RefSeq" id="YP_008125448.2">
    <property type="nucleotide sequence ID" value="NC_021529.2"/>
</dbReference>
<dbReference type="KEGG" id="vg:15926753"/>
<evidence type="ECO:0000313" key="2">
    <source>
        <dbReference type="Proteomes" id="UP000201461"/>
    </source>
</evidence>
<sequence>MTTITVMSDTHYGHNINVKESNLVTAVMKKLLSDTDVSYYKLYREKRTSKHRSNIDGKSVRFFGCYGKDAENKLQTVLRDFNDLFSDSYVAELQTSYYGRRKTIQIFRK</sequence>
<accession>R9TFN7</accession>
<dbReference type="OrthoDB" id="26463at10239"/>
<organism evidence="1 2">
    <name type="scientific">Vibrio phage nt-1</name>
    <dbReference type="NCBI Taxonomy" id="115992"/>
    <lineage>
        <taxon>Viruses</taxon>
        <taxon>Duplodnaviria</taxon>
        <taxon>Heunggongvirae</taxon>
        <taxon>Uroviricota</taxon>
        <taxon>Caudoviricetes</taxon>
        <taxon>Pantevenvirales</taxon>
        <taxon>Straboviridae</taxon>
        <taxon>Mylasvirus</taxon>
        <taxon>Mylasvirus persius</taxon>
    </lineage>
</organism>
<gene>
    <name evidence="1" type="ORF">VPFG_00300</name>
</gene>
<reference evidence="1 2" key="1">
    <citation type="journal article" date="2014" name="Genome Biol. Evol.">
        <title>Composite Conserved Promoter-Terminator Motifs (PeSLs) that Mediate Modular Shuffling in the Diverse T4-Like Myoviruses.</title>
        <authorList>
            <person name="Comeau A.M."/>
            <person name="Arbiol C."/>
            <person name="Krisch H.M."/>
        </authorList>
    </citation>
    <scope>NUCLEOTIDE SEQUENCE [LARGE SCALE GENOMIC DNA]</scope>
</reference>
<name>R9TFN7_9CAUD</name>
<dbReference type="Proteomes" id="UP000201461">
    <property type="component" value="Segment"/>
</dbReference>